<keyword evidence="1 5" id="KW-0245">EGF-like domain</keyword>
<dbReference type="InParanoid" id="C3ZK81"/>
<dbReference type="PROSITE" id="PS50026">
    <property type="entry name" value="EGF_3"/>
    <property type="match status" value="5"/>
</dbReference>
<dbReference type="Gene3D" id="2.10.25.10">
    <property type="entry name" value="Laminin"/>
    <property type="match status" value="5"/>
</dbReference>
<dbReference type="InterPro" id="IPR000152">
    <property type="entry name" value="EGF-type_Asp/Asn_hydroxyl_site"/>
</dbReference>
<dbReference type="FunFam" id="2.10.25.10:FF:000006">
    <property type="entry name" value="Versican core protein-like isoform 1"/>
    <property type="match status" value="1"/>
</dbReference>
<reference evidence="9" key="1">
    <citation type="journal article" date="2008" name="Nature">
        <title>The amphioxus genome and the evolution of the chordate karyotype.</title>
        <authorList>
            <consortium name="US DOE Joint Genome Institute (JGI-PGF)"/>
            <person name="Putnam N.H."/>
            <person name="Butts T."/>
            <person name="Ferrier D.E.K."/>
            <person name="Furlong R.F."/>
            <person name="Hellsten U."/>
            <person name="Kawashima T."/>
            <person name="Robinson-Rechavi M."/>
            <person name="Shoguchi E."/>
            <person name="Terry A."/>
            <person name="Yu J.-K."/>
            <person name="Benito-Gutierrez E.L."/>
            <person name="Dubchak I."/>
            <person name="Garcia-Fernandez J."/>
            <person name="Gibson-Brown J.J."/>
            <person name="Grigoriev I.V."/>
            <person name="Horton A.C."/>
            <person name="de Jong P.J."/>
            <person name="Jurka J."/>
            <person name="Kapitonov V.V."/>
            <person name="Kohara Y."/>
            <person name="Kuroki Y."/>
            <person name="Lindquist E."/>
            <person name="Lucas S."/>
            <person name="Osoegawa K."/>
            <person name="Pennacchio L.A."/>
            <person name="Salamov A.A."/>
            <person name="Satou Y."/>
            <person name="Sauka-Spengler T."/>
            <person name="Schmutz J."/>
            <person name="Shin-I T."/>
            <person name="Toyoda A."/>
            <person name="Bronner-Fraser M."/>
            <person name="Fujiyama A."/>
            <person name="Holland L.Z."/>
            <person name="Holland P.W.H."/>
            <person name="Satoh N."/>
            <person name="Rokhsar D.S."/>
        </authorList>
    </citation>
    <scope>NUCLEOTIDE SEQUENCE [LARGE SCALE GENOMIC DNA]</scope>
    <source>
        <strain evidence="9">S238N-H82</strain>
        <tissue evidence="9">Testes</tissue>
    </source>
</reference>
<dbReference type="InterPro" id="IPR000742">
    <property type="entry name" value="EGF"/>
</dbReference>
<dbReference type="InterPro" id="IPR013032">
    <property type="entry name" value="EGF-like_CS"/>
</dbReference>
<dbReference type="InterPro" id="IPR018097">
    <property type="entry name" value="EGF_Ca-bd_CS"/>
</dbReference>
<protein>
    <recommendedName>
        <fullName evidence="10">Fibropellin-1-like</fullName>
    </recommendedName>
</protein>
<dbReference type="Pfam" id="PF00008">
    <property type="entry name" value="EGF"/>
    <property type="match status" value="3"/>
</dbReference>
<dbReference type="FunFam" id="2.10.25.10:FF:000334">
    <property type="entry name" value="protein delta homolog 2 isoform X1"/>
    <property type="match status" value="1"/>
</dbReference>
<name>C3ZK81_BRAFL</name>
<evidence type="ECO:0000256" key="4">
    <source>
        <dbReference type="ARBA" id="ARBA00023180"/>
    </source>
</evidence>
<feature type="disulfide bond" evidence="5">
    <location>
        <begin position="410"/>
        <end position="419"/>
    </location>
</feature>
<evidence type="ECO:0000259" key="8">
    <source>
        <dbReference type="PROSITE" id="PS50041"/>
    </source>
</evidence>
<dbReference type="PANTHER" id="PTHR12916:SF9">
    <property type="entry name" value="NEUROGENIC LOCUS NOTCH HOMOLOG PROTEIN 1-RELATED"/>
    <property type="match status" value="1"/>
</dbReference>
<feature type="domain" description="EGF-like" evidence="7">
    <location>
        <begin position="188"/>
        <end position="224"/>
    </location>
</feature>
<dbReference type="GO" id="GO:0005509">
    <property type="term" value="F:calcium ion binding"/>
    <property type="evidence" value="ECO:0007669"/>
    <property type="project" value="InterPro"/>
</dbReference>
<dbReference type="Gene3D" id="3.10.100.10">
    <property type="entry name" value="Mannose-Binding Protein A, subunit A"/>
    <property type="match status" value="1"/>
</dbReference>
<dbReference type="SUPFAM" id="SSF57196">
    <property type="entry name" value="EGF/Laminin"/>
    <property type="match status" value="5"/>
</dbReference>
<evidence type="ECO:0000256" key="3">
    <source>
        <dbReference type="ARBA" id="ARBA00023157"/>
    </source>
</evidence>
<gene>
    <name evidence="9" type="ORF">BRAFLDRAFT_69480</name>
</gene>
<feature type="disulfide bond" evidence="5">
    <location>
        <begin position="214"/>
        <end position="223"/>
    </location>
</feature>
<proteinExistence type="predicted"/>
<dbReference type="InterPro" id="IPR001304">
    <property type="entry name" value="C-type_lectin-like"/>
</dbReference>
<dbReference type="PROSITE" id="PS00010">
    <property type="entry name" value="ASX_HYDROXYL"/>
    <property type="match status" value="4"/>
</dbReference>
<dbReference type="CDD" id="cd00054">
    <property type="entry name" value="EGF_CA"/>
    <property type="match status" value="4"/>
</dbReference>
<dbReference type="SMART" id="SM00179">
    <property type="entry name" value="EGF_CA"/>
    <property type="match status" value="5"/>
</dbReference>
<evidence type="ECO:0000256" key="2">
    <source>
        <dbReference type="ARBA" id="ARBA00022737"/>
    </source>
</evidence>
<dbReference type="FunFam" id="3.10.100.10:FF:000107">
    <property type="entry name" value="Uncharacterized protein"/>
    <property type="match status" value="1"/>
</dbReference>
<keyword evidence="4" id="KW-0325">Glycoprotein</keyword>
<dbReference type="SMART" id="SM00034">
    <property type="entry name" value="CLECT"/>
    <property type="match status" value="1"/>
</dbReference>
<dbReference type="eggNOG" id="KOG1217">
    <property type="taxonomic scope" value="Eukaryota"/>
</dbReference>
<dbReference type="FunFam" id="2.10.25.10:FF:000814">
    <property type="entry name" value="Sushi, von Willebrand factor type A, EGF and pentraxin domain-containing protein 1"/>
    <property type="match status" value="2"/>
</dbReference>
<feature type="disulfide bond" evidence="5">
    <location>
        <begin position="251"/>
        <end position="260"/>
    </location>
</feature>
<feature type="disulfide bond" evidence="5">
    <location>
        <begin position="391"/>
        <end position="408"/>
    </location>
</feature>
<dbReference type="SUPFAM" id="SSF56436">
    <property type="entry name" value="C-type lectin-like"/>
    <property type="match status" value="1"/>
</dbReference>
<evidence type="ECO:0008006" key="10">
    <source>
        <dbReference type="Google" id="ProtNLM"/>
    </source>
</evidence>
<keyword evidence="3 5" id="KW-1015">Disulfide bond</keyword>
<dbReference type="PROSITE" id="PS01186">
    <property type="entry name" value="EGF_2"/>
    <property type="match status" value="5"/>
</dbReference>
<comment type="caution">
    <text evidence="5">Lacks conserved residue(s) required for the propagation of feature annotation.</text>
</comment>
<evidence type="ECO:0000259" key="7">
    <source>
        <dbReference type="PROSITE" id="PS50026"/>
    </source>
</evidence>
<dbReference type="Pfam" id="PF12661">
    <property type="entry name" value="hEGF"/>
    <property type="match status" value="1"/>
</dbReference>
<dbReference type="PROSITE" id="PS00022">
    <property type="entry name" value="EGF_1"/>
    <property type="match status" value="5"/>
</dbReference>
<feature type="disulfide bond" evidence="5">
    <location>
        <begin position="448"/>
        <end position="457"/>
    </location>
</feature>
<evidence type="ECO:0000256" key="5">
    <source>
        <dbReference type="PROSITE-ProRule" id="PRU00076"/>
    </source>
</evidence>
<feature type="chain" id="PRO_5002934925" description="Fibropellin-1-like" evidence="6">
    <location>
        <begin position="21"/>
        <end position="520"/>
    </location>
</feature>
<accession>C3ZK81</accession>
<evidence type="ECO:0000256" key="6">
    <source>
        <dbReference type="SAM" id="SignalP"/>
    </source>
</evidence>
<feature type="domain" description="EGF-like" evidence="7">
    <location>
        <begin position="422"/>
        <end position="458"/>
    </location>
</feature>
<dbReference type="InterPro" id="IPR016187">
    <property type="entry name" value="CTDL_fold"/>
</dbReference>
<dbReference type="SMART" id="SM00181">
    <property type="entry name" value="EGF"/>
    <property type="match status" value="5"/>
</dbReference>
<keyword evidence="6" id="KW-0732">Signal</keyword>
<sequence>MWGFMLLFVALIASPDSSVGQEYLTTVDTWSFFKVQASGQMTNANIKATCEAAGMRYPCFSSGSDGCTGYWTSGCITYGDAGVSCYTSLVLSTNLCGTTDGSGGSCQPLDDTFLYIPGWLSDDSAAGVDYETHTYNLHGADYNNMYALCADIDECNSAPCQNGAICQDGVNSFTCQCASGYYGTLCEDIDECISAPCQNGATCQDGVNSFTCQCAPGYTGTLCKDMDDCASSPCWFGGICVDGIRDFSCVCPKGFEGKMCEIAAFSGQCYQFSSDALSHPEAKQACSTNSGHLADVKDAHQHIFITDGVTTTTGASNWLGMKFRAVYTLTYSDDSFAQSPLQMSPAQPPSHCDLCVLLNSSNSFQAEPASCTEQHNYVCQSDVKSCEPNVCQNGGNCTSCFNGSSTFCDCPEGFEGKFCEINIDECASNPCQNGGTCHDDVNSYRCRCQPGYVGDNCETDVDWCALVTCPFDWTCQDDGTHFTCLAPFVRTEETHPCSGASCPDGMYCNEDGTSFSCWAN</sequence>
<dbReference type="CDD" id="cd00037">
    <property type="entry name" value="CLECT"/>
    <property type="match status" value="1"/>
</dbReference>
<feature type="domain" description="EGF-like" evidence="7">
    <location>
        <begin position="225"/>
        <end position="261"/>
    </location>
</feature>
<feature type="signal peptide" evidence="6">
    <location>
        <begin position="1"/>
        <end position="20"/>
    </location>
</feature>
<dbReference type="InterPro" id="IPR016186">
    <property type="entry name" value="C-type_lectin-like/link_sf"/>
</dbReference>
<feature type="domain" description="EGF-like" evidence="7">
    <location>
        <begin position="151"/>
        <end position="187"/>
    </location>
</feature>
<dbReference type="PANTHER" id="PTHR12916">
    <property type="entry name" value="CYTOCHROME C OXIDASE POLYPEPTIDE VIC-2"/>
    <property type="match status" value="1"/>
</dbReference>
<dbReference type="FunFam" id="2.10.25.10:FF:000712">
    <property type="entry name" value="Uncharacterized protein"/>
    <property type="match status" value="1"/>
</dbReference>
<dbReference type="PROSITE" id="PS50041">
    <property type="entry name" value="C_TYPE_LECTIN_2"/>
    <property type="match status" value="1"/>
</dbReference>
<keyword evidence="2" id="KW-0677">Repeat</keyword>
<feature type="domain" description="C-type lectin" evidence="8">
    <location>
        <begin position="265"/>
        <end position="380"/>
    </location>
</feature>
<feature type="disulfide bond" evidence="5">
    <location>
        <begin position="177"/>
        <end position="186"/>
    </location>
</feature>
<dbReference type="PROSITE" id="PS01187">
    <property type="entry name" value="EGF_CA"/>
    <property type="match status" value="3"/>
</dbReference>
<dbReference type="EMBL" id="GG666636">
    <property type="protein sequence ID" value="EEN46980.1"/>
    <property type="molecule type" value="Genomic_DNA"/>
</dbReference>
<dbReference type="PRINTS" id="PR00010">
    <property type="entry name" value="EGFBLOOD"/>
</dbReference>
<dbReference type="InterPro" id="IPR001881">
    <property type="entry name" value="EGF-like_Ca-bd_dom"/>
</dbReference>
<feature type="domain" description="EGF-like" evidence="7">
    <location>
        <begin position="382"/>
        <end position="420"/>
    </location>
</feature>
<organism>
    <name type="scientific">Branchiostoma floridae</name>
    <name type="common">Florida lancelet</name>
    <name type="synonym">Amphioxus</name>
    <dbReference type="NCBI Taxonomy" id="7739"/>
    <lineage>
        <taxon>Eukaryota</taxon>
        <taxon>Metazoa</taxon>
        <taxon>Chordata</taxon>
        <taxon>Cephalochordata</taxon>
        <taxon>Leptocardii</taxon>
        <taxon>Amphioxiformes</taxon>
        <taxon>Branchiostomatidae</taxon>
        <taxon>Branchiostoma</taxon>
    </lineage>
</organism>
<evidence type="ECO:0000313" key="9">
    <source>
        <dbReference type="EMBL" id="EEN46980.1"/>
    </source>
</evidence>
<dbReference type="AlphaFoldDB" id="C3ZK81"/>
<evidence type="ECO:0000256" key="1">
    <source>
        <dbReference type="ARBA" id="ARBA00022536"/>
    </source>
</evidence>